<organism evidence="1 2">
    <name type="scientific">Eretmocerus hayati</name>
    <dbReference type="NCBI Taxonomy" id="131215"/>
    <lineage>
        <taxon>Eukaryota</taxon>
        <taxon>Metazoa</taxon>
        <taxon>Ecdysozoa</taxon>
        <taxon>Arthropoda</taxon>
        <taxon>Hexapoda</taxon>
        <taxon>Insecta</taxon>
        <taxon>Pterygota</taxon>
        <taxon>Neoptera</taxon>
        <taxon>Endopterygota</taxon>
        <taxon>Hymenoptera</taxon>
        <taxon>Apocrita</taxon>
        <taxon>Proctotrupomorpha</taxon>
        <taxon>Chalcidoidea</taxon>
        <taxon>Aphelinidae</taxon>
        <taxon>Aphelininae</taxon>
        <taxon>Eretmocerus</taxon>
    </lineage>
</organism>
<proteinExistence type="predicted"/>
<evidence type="ECO:0000313" key="2">
    <source>
        <dbReference type="Proteomes" id="UP001239111"/>
    </source>
</evidence>
<name>A0ACC2P8R4_9HYME</name>
<gene>
    <name evidence="1" type="ORF">QAD02_015474</name>
</gene>
<comment type="caution">
    <text evidence="1">The sequence shown here is derived from an EMBL/GenBank/DDBJ whole genome shotgun (WGS) entry which is preliminary data.</text>
</comment>
<sequence length="115" mass="13494">MHWKLSQKQGNKRGIQLKTRKTILLERKTLAMPLDKSTAELNRFRAAPMKQERVNKQSCTSLSEKRKGEEKMRLLAREQTESVATQLKGRRLPTRRRTVQNGSRPKREQQMPLLL</sequence>
<accession>A0ACC2P8R4</accession>
<protein>
    <submittedName>
        <fullName evidence="1">Uncharacterized protein</fullName>
    </submittedName>
</protein>
<keyword evidence="2" id="KW-1185">Reference proteome</keyword>
<evidence type="ECO:0000313" key="1">
    <source>
        <dbReference type="EMBL" id="KAJ8679687.1"/>
    </source>
</evidence>
<reference evidence="1" key="1">
    <citation type="submission" date="2023-04" db="EMBL/GenBank/DDBJ databases">
        <title>A chromosome-level genome assembly of the parasitoid wasp Eretmocerus hayati.</title>
        <authorList>
            <person name="Zhong Y."/>
            <person name="Liu S."/>
            <person name="Liu Y."/>
        </authorList>
    </citation>
    <scope>NUCLEOTIDE SEQUENCE</scope>
    <source>
        <strain evidence="1">ZJU_SS_LIU_2023</strain>
    </source>
</reference>
<dbReference type="EMBL" id="CM056742">
    <property type="protein sequence ID" value="KAJ8679687.1"/>
    <property type="molecule type" value="Genomic_DNA"/>
</dbReference>
<dbReference type="Proteomes" id="UP001239111">
    <property type="component" value="Chromosome 2"/>
</dbReference>